<dbReference type="SUPFAM" id="SSF47616">
    <property type="entry name" value="GST C-terminal domain-like"/>
    <property type="match status" value="1"/>
</dbReference>
<dbReference type="SFLD" id="SFLDG00358">
    <property type="entry name" value="Main_(cytGST)"/>
    <property type="match status" value="1"/>
</dbReference>
<dbReference type="SUPFAM" id="SSF52833">
    <property type="entry name" value="Thioredoxin-like"/>
    <property type="match status" value="1"/>
</dbReference>
<dbReference type="InterPro" id="IPR036249">
    <property type="entry name" value="Thioredoxin-like_sf"/>
</dbReference>
<dbReference type="InterPro" id="IPR004045">
    <property type="entry name" value="Glutathione_S-Trfase_N"/>
</dbReference>
<dbReference type="InterPro" id="IPR036282">
    <property type="entry name" value="Glutathione-S-Trfase_C_sf"/>
</dbReference>
<dbReference type="PANTHER" id="PTHR43968">
    <property type="match status" value="1"/>
</dbReference>
<keyword evidence="4" id="KW-1185">Reference proteome</keyword>
<dbReference type="Gene3D" id="3.40.30.10">
    <property type="entry name" value="Glutaredoxin"/>
    <property type="match status" value="1"/>
</dbReference>
<dbReference type="PANTHER" id="PTHR43968:SF6">
    <property type="entry name" value="GLUTATHIONE S-TRANSFERASE OMEGA"/>
    <property type="match status" value="1"/>
</dbReference>
<name>A0A3E1K5Y2_9GAMM</name>
<dbReference type="GO" id="GO:0005737">
    <property type="term" value="C:cytoplasm"/>
    <property type="evidence" value="ECO:0007669"/>
    <property type="project" value="TreeGrafter"/>
</dbReference>
<dbReference type="Proteomes" id="UP000260351">
    <property type="component" value="Unassembled WGS sequence"/>
</dbReference>
<dbReference type="PROSITE" id="PS50404">
    <property type="entry name" value="GST_NTER"/>
    <property type="match status" value="1"/>
</dbReference>
<dbReference type="InterPro" id="IPR040079">
    <property type="entry name" value="Glutathione_S-Trfase"/>
</dbReference>
<evidence type="ECO:0000313" key="3">
    <source>
        <dbReference type="EMBL" id="RFF29350.1"/>
    </source>
</evidence>
<evidence type="ECO:0000313" key="4">
    <source>
        <dbReference type="Proteomes" id="UP000260351"/>
    </source>
</evidence>
<dbReference type="Pfam" id="PF13417">
    <property type="entry name" value="GST_N_3"/>
    <property type="match status" value="1"/>
</dbReference>
<feature type="domain" description="GST N-terminal" evidence="1">
    <location>
        <begin position="1"/>
        <end position="78"/>
    </location>
</feature>
<dbReference type="Pfam" id="PF00043">
    <property type="entry name" value="GST_C"/>
    <property type="match status" value="1"/>
</dbReference>
<reference evidence="3 4" key="1">
    <citation type="submission" date="2018-08" db="EMBL/GenBank/DDBJ databases">
        <title>Wenzhouxiangella salilacus sp. nov., a novel bacterium isolated from a saline lake in Xinjiang Province, China.</title>
        <authorList>
            <person name="Han S."/>
        </authorList>
    </citation>
    <scope>NUCLEOTIDE SEQUENCE [LARGE SCALE GENOMIC DNA]</scope>
    <source>
        <strain evidence="3 4">XDB06</strain>
    </source>
</reference>
<comment type="caution">
    <text evidence="3">The sequence shown here is derived from an EMBL/GenBank/DDBJ whole genome shotgun (WGS) entry which is preliminary data.</text>
</comment>
<protein>
    <submittedName>
        <fullName evidence="3">Stringent starvation protein A</fullName>
    </submittedName>
</protein>
<sequence length="203" mass="23309">MALYSSENCLDCHRVRFVLAEKGINVEIIHVEQDRAASADLAELNPYGETPTLVDKDLKLYGTWVVTEYLDERYPHPPLMPVDPLSRAYLRLAMYRINRDWIEPAKIIETSSGQKKVAAAKKQMRESIIASDDLFGLRSFLLSDELSLVDCALVPLLWRLPAYDVDLTAKKAPNITRYMERMFARDSFKRSLTEAERILREGE</sequence>
<dbReference type="PROSITE" id="PS51354">
    <property type="entry name" value="GLUTAREDOXIN_2"/>
    <property type="match status" value="1"/>
</dbReference>
<dbReference type="EMBL" id="QUZK01000048">
    <property type="protein sequence ID" value="RFF29350.1"/>
    <property type="molecule type" value="Genomic_DNA"/>
</dbReference>
<dbReference type="InterPro" id="IPR004046">
    <property type="entry name" value="GST_C"/>
</dbReference>
<dbReference type="InterPro" id="IPR010987">
    <property type="entry name" value="Glutathione-S-Trfase_C-like"/>
</dbReference>
<feature type="domain" description="GST C-terminal" evidence="2">
    <location>
        <begin position="83"/>
        <end position="203"/>
    </location>
</feature>
<accession>A0A3E1K5Y2</accession>
<evidence type="ECO:0000259" key="2">
    <source>
        <dbReference type="PROSITE" id="PS50405"/>
    </source>
</evidence>
<gene>
    <name evidence="3" type="ORF">DZC52_13430</name>
</gene>
<dbReference type="InterPro" id="IPR050983">
    <property type="entry name" value="GST_Omega/HSP26"/>
</dbReference>
<dbReference type="AlphaFoldDB" id="A0A3E1K5Y2"/>
<dbReference type="Gene3D" id="1.20.1050.10">
    <property type="match status" value="1"/>
</dbReference>
<evidence type="ECO:0000259" key="1">
    <source>
        <dbReference type="PROSITE" id="PS50404"/>
    </source>
</evidence>
<dbReference type="PROSITE" id="PS50405">
    <property type="entry name" value="GST_CTER"/>
    <property type="match status" value="1"/>
</dbReference>
<organism evidence="3 4">
    <name type="scientific">Wenzhouxiangella sediminis</name>
    <dbReference type="NCBI Taxonomy" id="1792836"/>
    <lineage>
        <taxon>Bacteria</taxon>
        <taxon>Pseudomonadati</taxon>
        <taxon>Pseudomonadota</taxon>
        <taxon>Gammaproteobacteria</taxon>
        <taxon>Chromatiales</taxon>
        <taxon>Wenzhouxiangellaceae</taxon>
        <taxon>Wenzhouxiangella</taxon>
    </lineage>
</organism>
<proteinExistence type="predicted"/>
<dbReference type="SFLD" id="SFLDS00019">
    <property type="entry name" value="Glutathione_Transferase_(cytos"/>
    <property type="match status" value="1"/>
</dbReference>
<dbReference type="OrthoDB" id="9781431at2"/>